<dbReference type="AlphaFoldDB" id="A0A318KLP8"/>
<keyword evidence="2" id="KW-0663">Pyridoxal phosphate</keyword>
<dbReference type="SUPFAM" id="SSF51419">
    <property type="entry name" value="PLP-binding barrel"/>
    <property type="match status" value="1"/>
</dbReference>
<dbReference type="PANTHER" id="PTHR43727">
    <property type="entry name" value="DIAMINOPIMELATE DECARBOXYLASE"/>
    <property type="match status" value="1"/>
</dbReference>
<dbReference type="GO" id="GO:0009089">
    <property type="term" value="P:lysine biosynthetic process via diaminopimelate"/>
    <property type="evidence" value="ECO:0007669"/>
    <property type="project" value="TreeGrafter"/>
</dbReference>
<organism evidence="4 5">
    <name type="scientific">Nocardia tenerifensis</name>
    <dbReference type="NCBI Taxonomy" id="228006"/>
    <lineage>
        <taxon>Bacteria</taxon>
        <taxon>Bacillati</taxon>
        <taxon>Actinomycetota</taxon>
        <taxon>Actinomycetes</taxon>
        <taxon>Mycobacteriales</taxon>
        <taxon>Nocardiaceae</taxon>
        <taxon>Nocardia</taxon>
    </lineage>
</organism>
<reference evidence="4 5" key="1">
    <citation type="submission" date="2018-05" db="EMBL/GenBank/DDBJ databases">
        <title>Genomic Encyclopedia of Type Strains, Phase IV (KMG-IV): sequencing the most valuable type-strain genomes for metagenomic binning, comparative biology and taxonomic classification.</title>
        <authorList>
            <person name="Goeker M."/>
        </authorList>
    </citation>
    <scope>NUCLEOTIDE SEQUENCE [LARGE SCALE GENOMIC DNA]</scope>
    <source>
        <strain evidence="4 5">DSM 44704</strain>
    </source>
</reference>
<gene>
    <name evidence="4" type="ORF">DFR70_107362</name>
</gene>
<dbReference type="GO" id="GO:0008836">
    <property type="term" value="F:diaminopimelate decarboxylase activity"/>
    <property type="evidence" value="ECO:0007669"/>
    <property type="project" value="TreeGrafter"/>
</dbReference>
<dbReference type="SUPFAM" id="SSF50621">
    <property type="entry name" value="Alanine racemase C-terminal domain-like"/>
    <property type="match status" value="1"/>
</dbReference>
<comment type="cofactor">
    <cofactor evidence="1">
        <name>pyridoxal 5'-phosphate</name>
        <dbReference type="ChEBI" id="CHEBI:597326"/>
    </cofactor>
</comment>
<evidence type="ECO:0000259" key="3">
    <source>
        <dbReference type="Pfam" id="PF02784"/>
    </source>
</evidence>
<proteinExistence type="predicted"/>
<evidence type="ECO:0000256" key="2">
    <source>
        <dbReference type="ARBA" id="ARBA00022898"/>
    </source>
</evidence>
<dbReference type="Gene3D" id="3.20.20.10">
    <property type="entry name" value="Alanine racemase"/>
    <property type="match status" value="1"/>
</dbReference>
<evidence type="ECO:0000313" key="5">
    <source>
        <dbReference type="Proteomes" id="UP000247569"/>
    </source>
</evidence>
<dbReference type="RefSeq" id="WP_040733714.1">
    <property type="nucleotide sequence ID" value="NZ_QJKF01000007.1"/>
</dbReference>
<protein>
    <submittedName>
        <fullName evidence="4">Diaminopimelate decarboxylase</fullName>
    </submittedName>
</protein>
<dbReference type="Gene3D" id="2.40.37.10">
    <property type="entry name" value="Lyase, Ornithine Decarboxylase, Chain A, domain 1"/>
    <property type="match status" value="1"/>
</dbReference>
<accession>A0A318KLP8</accession>
<dbReference type="EMBL" id="QJKF01000007">
    <property type="protein sequence ID" value="PXX62493.1"/>
    <property type="molecule type" value="Genomic_DNA"/>
</dbReference>
<sequence>MNAVTLDLPTLPAIEPEWQRRVRADRQLLFDIHHAVGGPFHVVYPAQFSENLRSFQRTLAAHGVRGQVYYGKKANKAGCWLPEIVDLDAAVDVASEPELVHALAHGVRGRDIGVTGAAKTDALLRLAARHDCVVAVDALDELARLAEIAQSAGPVRILLRRLPPNAPHSRFGLSADDLDTAITLCARLRPAVELIGFSFHLDGYAVAPRAELAFDLIRLCAKTKAQGLPITALSVGGGFACRYLRDKDWNAFLAHRRDDWFHAGKRFEKFYPYAQSPTGADMLDAILATTFDGRTLATHLRDNDIQLFLEPGRALLIDAGCTVFPVLGYKQNADYGITTVHGLSMSVSEQWKGSEFLPDPILVPRNSDRATSPIATCVGGASCMEYDVLTWRKVPMPQRPEPGDLLLYPNTAGYQMDKNESEFHQLPLPPKVVVSTHEEGRIRWRMDK</sequence>
<dbReference type="InterPro" id="IPR029066">
    <property type="entry name" value="PLP-binding_barrel"/>
</dbReference>
<dbReference type="PANTHER" id="PTHR43727:SF2">
    <property type="entry name" value="GROUP IV DECARBOXYLASE"/>
    <property type="match status" value="1"/>
</dbReference>
<evidence type="ECO:0000313" key="4">
    <source>
        <dbReference type="EMBL" id="PXX62493.1"/>
    </source>
</evidence>
<comment type="caution">
    <text evidence="4">The sequence shown here is derived from an EMBL/GenBank/DDBJ whole genome shotgun (WGS) entry which is preliminary data.</text>
</comment>
<dbReference type="InterPro" id="IPR022644">
    <property type="entry name" value="De-COase2_N"/>
</dbReference>
<name>A0A318KLP8_9NOCA</name>
<dbReference type="Proteomes" id="UP000247569">
    <property type="component" value="Unassembled WGS sequence"/>
</dbReference>
<dbReference type="InterPro" id="IPR009006">
    <property type="entry name" value="Ala_racemase/Decarboxylase_C"/>
</dbReference>
<keyword evidence="5" id="KW-1185">Reference proteome</keyword>
<evidence type="ECO:0000256" key="1">
    <source>
        <dbReference type="ARBA" id="ARBA00001933"/>
    </source>
</evidence>
<dbReference type="Pfam" id="PF02784">
    <property type="entry name" value="Orn_Arg_deC_N"/>
    <property type="match status" value="1"/>
</dbReference>
<feature type="domain" description="Orn/DAP/Arg decarboxylase 2 N-terminal" evidence="3">
    <location>
        <begin position="48"/>
        <end position="247"/>
    </location>
</feature>